<dbReference type="Pfam" id="PF04615">
    <property type="entry name" value="Utp14"/>
    <property type="match status" value="2"/>
</dbReference>
<evidence type="ECO:0000256" key="3">
    <source>
        <dbReference type="ARBA" id="ARBA00023242"/>
    </source>
</evidence>
<keyword evidence="6" id="KW-1185">Reference proteome</keyword>
<dbReference type="OrthoDB" id="277439at2759"/>
<organism evidence="5 6">
    <name type="scientific">Ceraceosorus bombacis</name>
    <dbReference type="NCBI Taxonomy" id="401625"/>
    <lineage>
        <taxon>Eukaryota</taxon>
        <taxon>Fungi</taxon>
        <taxon>Dikarya</taxon>
        <taxon>Basidiomycota</taxon>
        <taxon>Ustilaginomycotina</taxon>
        <taxon>Exobasidiomycetes</taxon>
        <taxon>Ceraceosorales</taxon>
        <taxon>Ceraceosoraceae</taxon>
        <taxon>Ceraceosorus</taxon>
    </lineage>
</organism>
<dbReference type="PANTHER" id="PTHR14150">
    <property type="entry name" value="U3 SMALL NUCLEOLAR RNA-ASSOCIATED PROTEIN 14"/>
    <property type="match status" value="1"/>
</dbReference>
<feature type="region of interest" description="Disordered" evidence="4">
    <location>
        <begin position="201"/>
        <end position="234"/>
    </location>
</feature>
<feature type="compositionally biased region" description="Basic and acidic residues" evidence="4">
    <location>
        <begin position="1"/>
        <end position="13"/>
    </location>
</feature>
<dbReference type="STRING" id="401625.A0A0P1BJU1"/>
<evidence type="ECO:0000256" key="4">
    <source>
        <dbReference type="SAM" id="MobiDB-lite"/>
    </source>
</evidence>
<evidence type="ECO:0000256" key="2">
    <source>
        <dbReference type="ARBA" id="ARBA00022553"/>
    </source>
</evidence>
<dbReference type="GO" id="GO:0032040">
    <property type="term" value="C:small-subunit processome"/>
    <property type="evidence" value="ECO:0007669"/>
    <property type="project" value="InterPro"/>
</dbReference>
<dbReference type="GO" id="GO:0006364">
    <property type="term" value="P:rRNA processing"/>
    <property type="evidence" value="ECO:0007669"/>
    <property type="project" value="InterPro"/>
</dbReference>
<sequence length="323" mass="36571">MEAERDRAMERATLKHKNTGRWAKNLVGKHATMENVEARNAIEEQLLRGERLRRRIQGVETDDEAEESDSDDADQPDEDPFDELRRLQGQEEEVAPSSSSGKKAAVWDMKFMSDARKRDAQQRRDEVDDFEREMAALDKQGVGEHEENRTATMDGRNASRGGEIRIPGALQQRDLVAEAFAGDDVAAEFEADKKAIMERDAPKEVDETLPGWGSWGGKGVKKARGRGQQQQRKYTRTIAGLEASQRKDANMKGVIINEKRDKKADKFKAKDLPFPYTSAAQYQLAMQNPIGPEWNTRTTHQRLTLPRVVTKPGKAILPIQRKF</sequence>
<dbReference type="Proteomes" id="UP000054845">
    <property type="component" value="Unassembled WGS sequence"/>
</dbReference>
<keyword evidence="2" id="KW-0597">Phosphoprotein</keyword>
<evidence type="ECO:0000256" key="1">
    <source>
        <dbReference type="ARBA" id="ARBA00004604"/>
    </source>
</evidence>
<feature type="compositionally biased region" description="Basic and acidic residues" evidence="4">
    <location>
        <begin position="137"/>
        <end position="149"/>
    </location>
</feature>
<feature type="region of interest" description="Disordered" evidence="4">
    <location>
        <begin position="1"/>
        <end position="21"/>
    </location>
</feature>
<dbReference type="InterPro" id="IPR006709">
    <property type="entry name" value="SSU_processome_Utp14"/>
</dbReference>
<dbReference type="AlphaFoldDB" id="A0A0P1BJU1"/>
<comment type="subcellular location">
    <subcellularLocation>
        <location evidence="1">Nucleus</location>
        <location evidence="1">Nucleolus</location>
    </subcellularLocation>
</comment>
<proteinExistence type="predicted"/>
<accession>A0A0P1BJU1</accession>
<feature type="region of interest" description="Disordered" evidence="4">
    <location>
        <begin position="48"/>
        <end position="105"/>
    </location>
</feature>
<keyword evidence="3" id="KW-0539">Nucleus</keyword>
<dbReference type="EMBL" id="CCYA01000318">
    <property type="protein sequence ID" value="CEH16423.1"/>
    <property type="molecule type" value="Genomic_DNA"/>
</dbReference>
<feature type="compositionally biased region" description="Acidic residues" evidence="4">
    <location>
        <begin position="60"/>
        <end position="81"/>
    </location>
</feature>
<dbReference type="PANTHER" id="PTHR14150:SF12">
    <property type="entry name" value="U3 SMALL NUCLEOLAR RNA-ASSOCIATED PROTEIN 14 HOMOLOG A"/>
    <property type="match status" value="1"/>
</dbReference>
<protein>
    <submittedName>
        <fullName evidence="5">Small nucleolar ribonucleoprotein complex subunit utp14</fullName>
    </submittedName>
</protein>
<evidence type="ECO:0000313" key="6">
    <source>
        <dbReference type="Proteomes" id="UP000054845"/>
    </source>
</evidence>
<feature type="region of interest" description="Disordered" evidence="4">
    <location>
        <begin position="137"/>
        <end position="162"/>
    </location>
</feature>
<name>A0A0P1BJU1_9BASI</name>
<evidence type="ECO:0000313" key="5">
    <source>
        <dbReference type="EMBL" id="CEH16423.1"/>
    </source>
</evidence>
<reference evidence="5 6" key="1">
    <citation type="submission" date="2014-09" db="EMBL/GenBank/DDBJ databases">
        <authorList>
            <person name="Magalhaes I.L.F."/>
            <person name="Oliveira U."/>
            <person name="Santos F.R."/>
            <person name="Vidigal T.H.D.A."/>
            <person name="Brescovit A.D."/>
            <person name="Santos A.J."/>
        </authorList>
    </citation>
    <scope>NUCLEOTIDE SEQUENCE [LARGE SCALE GENOMIC DNA]</scope>
</reference>
<keyword evidence="5" id="KW-0687">Ribonucleoprotein</keyword>